<dbReference type="InterPro" id="IPR045279">
    <property type="entry name" value="ARR-like"/>
</dbReference>
<dbReference type="Pfam" id="PF00072">
    <property type="entry name" value="Response_reg"/>
    <property type="match status" value="1"/>
</dbReference>
<feature type="compositionally biased region" description="Polar residues" evidence="9">
    <location>
        <begin position="266"/>
        <end position="280"/>
    </location>
</feature>
<keyword evidence="3" id="KW-0902">Two-component regulatory system</keyword>
<dbReference type="GO" id="GO:0003677">
    <property type="term" value="F:DNA binding"/>
    <property type="evidence" value="ECO:0007669"/>
    <property type="project" value="InterPro"/>
</dbReference>
<feature type="region of interest" description="Disordered" evidence="9">
    <location>
        <begin position="249"/>
        <end position="282"/>
    </location>
</feature>
<dbReference type="SUPFAM" id="SSF46689">
    <property type="entry name" value="Homeodomain-like"/>
    <property type="match status" value="1"/>
</dbReference>
<feature type="compositionally biased region" description="Acidic residues" evidence="9">
    <location>
        <begin position="380"/>
        <end position="390"/>
    </location>
</feature>
<dbReference type="PROSITE" id="PS51294">
    <property type="entry name" value="HTH_MYB"/>
    <property type="match status" value="1"/>
</dbReference>
<dbReference type="FunFam" id="1.10.10.60:FF:000007">
    <property type="entry name" value="Two-component response regulator"/>
    <property type="match status" value="1"/>
</dbReference>
<comment type="caution">
    <text evidence="12">The sequence shown here is derived from an EMBL/GenBank/DDBJ whole genome shotgun (WGS) entry which is preliminary data.</text>
</comment>
<keyword evidence="5" id="KW-0010">Activator</keyword>
<evidence type="ECO:0000256" key="1">
    <source>
        <dbReference type="ARBA" id="ARBA00004123"/>
    </source>
</evidence>
<organism evidence="12">
    <name type="scientific">Daucus carota subsp. sativus</name>
    <name type="common">Carrot</name>
    <dbReference type="NCBI Taxonomy" id="79200"/>
    <lineage>
        <taxon>Eukaryota</taxon>
        <taxon>Viridiplantae</taxon>
        <taxon>Streptophyta</taxon>
        <taxon>Embryophyta</taxon>
        <taxon>Tracheophyta</taxon>
        <taxon>Spermatophyta</taxon>
        <taxon>Magnoliopsida</taxon>
        <taxon>eudicotyledons</taxon>
        <taxon>Gunneridae</taxon>
        <taxon>Pentapetalae</taxon>
        <taxon>asterids</taxon>
        <taxon>campanulids</taxon>
        <taxon>Apiales</taxon>
        <taxon>Apiaceae</taxon>
        <taxon>Apioideae</taxon>
        <taxon>Scandiceae</taxon>
        <taxon>Daucinae</taxon>
        <taxon>Daucus</taxon>
        <taxon>Daucus sect. Daucus</taxon>
    </lineage>
</organism>
<feature type="region of interest" description="Disordered" evidence="9">
    <location>
        <begin position="305"/>
        <end position="333"/>
    </location>
</feature>
<dbReference type="PANTHER" id="PTHR43874">
    <property type="entry name" value="TWO-COMPONENT RESPONSE REGULATOR"/>
    <property type="match status" value="1"/>
</dbReference>
<dbReference type="InterPro" id="IPR001789">
    <property type="entry name" value="Sig_transdc_resp-reg_receiver"/>
</dbReference>
<evidence type="ECO:0000256" key="7">
    <source>
        <dbReference type="ARBA" id="ARBA00023242"/>
    </source>
</evidence>
<evidence type="ECO:0000259" key="11">
    <source>
        <dbReference type="PROSITE" id="PS51294"/>
    </source>
</evidence>
<feature type="modified residue" description="4-aspartylphosphate" evidence="8">
    <location>
        <position position="52"/>
    </location>
</feature>
<keyword evidence="4" id="KW-0805">Transcription regulation</keyword>
<evidence type="ECO:0000256" key="8">
    <source>
        <dbReference type="PROSITE-ProRule" id="PRU00169"/>
    </source>
</evidence>
<dbReference type="SUPFAM" id="SSF52172">
    <property type="entry name" value="CheY-like"/>
    <property type="match status" value="1"/>
</dbReference>
<keyword evidence="2 8" id="KW-0597">Phosphoprotein</keyword>
<dbReference type="Gramene" id="KZM87986">
    <property type="protein sequence ID" value="KZM87986"/>
    <property type="gene ID" value="DCAR_025087"/>
</dbReference>
<evidence type="ECO:0000256" key="5">
    <source>
        <dbReference type="ARBA" id="ARBA00023159"/>
    </source>
</evidence>
<dbReference type="EMBL" id="LNRQ01000007">
    <property type="protein sequence ID" value="KZM87986.1"/>
    <property type="molecule type" value="Genomic_DNA"/>
</dbReference>
<feature type="compositionally biased region" description="Polar residues" evidence="9">
    <location>
        <begin position="305"/>
        <end position="322"/>
    </location>
</feature>
<reference evidence="12" key="1">
    <citation type="journal article" date="2016" name="Nat. Genet.">
        <title>A high-quality carrot genome assembly provides new insights into carotenoid accumulation and asterid genome evolution.</title>
        <authorList>
            <person name="Iorizzo M."/>
            <person name="Ellison S."/>
            <person name="Senalik D."/>
            <person name="Zeng P."/>
            <person name="Satapoomin P."/>
            <person name="Huang J."/>
            <person name="Bowman M."/>
            <person name="Iovene M."/>
            <person name="Sanseverino W."/>
            <person name="Cavagnaro P."/>
            <person name="Yildiz M."/>
            <person name="Macko-Podgorni A."/>
            <person name="Moranska E."/>
            <person name="Grzebelus E."/>
            <person name="Grzebelus D."/>
            <person name="Ashrafi H."/>
            <person name="Zheng Z."/>
            <person name="Cheng S."/>
            <person name="Spooner D."/>
            <person name="Van Deynze A."/>
            <person name="Simon P."/>
        </authorList>
    </citation>
    <scope>NUCLEOTIDE SEQUENCE [LARGE SCALE GENOMIC DNA]</scope>
    <source>
        <tissue evidence="12">Leaf</tissue>
    </source>
</reference>
<evidence type="ECO:0000259" key="10">
    <source>
        <dbReference type="PROSITE" id="PS50110"/>
    </source>
</evidence>
<dbReference type="PANTHER" id="PTHR43874:SF19">
    <property type="entry name" value="RESPONSE REGULATOR 23-RELATED"/>
    <property type="match status" value="1"/>
</dbReference>
<dbReference type="Gene3D" id="1.10.10.60">
    <property type="entry name" value="Homeodomain-like"/>
    <property type="match status" value="1"/>
</dbReference>
<feature type="domain" description="HTH myb-type" evidence="11">
    <location>
        <begin position="151"/>
        <end position="207"/>
    </location>
</feature>
<sequence length="400" mass="44983">MYNVLAVDDDTTCLLILKACLEKWNYQVTVVKHAHEALSMLGNKPFDMVISDVHMPDMNGLKLQERINQDFGLPVIYTRAEVMCMGIKNGAQRFFVKPIVAEDLKDIWQFAEWWKRNRNNNIAPCTQINESSEESLVGSHKNNDNTTGRWRNRLVWTCELHSRFVEAILVIGYDRAVPANILGVMNVVGLTRRQVASHLQKYQQFLEGVLAGEKNIEFSNWTDLNYYSRFVSGNPNIILLNQLKAEQRKGNSSASQNPLRPHKEGNLNTTARARNGSLSSFPRLPQLTIGEELTRSTIYATLPQKTDSSKNVASSGLGNSTLPKLGNKHGEPSMDISSCANQFGNTSAMNAPELGGEKMTDGSWFNNTGREDGNDYLLNVEDEDDEDEDLNPQRNSERDL</sequence>
<evidence type="ECO:0000256" key="9">
    <source>
        <dbReference type="SAM" id="MobiDB-lite"/>
    </source>
</evidence>
<dbReference type="PROSITE" id="PS50110">
    <property type="entry name" value="RESPONSE_REGULATORY"/>
    <property type="match status" value="1"/>
</dbReference>
<dbReference type="Gene3D" id="3.40.50.2300">
    <property type="match status" value="1"/>
</dbReference>
<feature type="domain" description="Response regulatory" evidence="10">
    <location>
        <begin position="3"/>
        <end position="112"/>
    </location>
</feature>
<dbReference type="GO" id="GO:0000160">
    <property type="term" value="P:phosphorelay signal transduction system"/>
    <property type="evidence" value="ECO:0007669"/>
    <property type="project" value="UniProtKB-KW"/>
</dbReference>
<dbReference type="InterPro" id="IPR017930">
    <property type="entry name" value="Myb_dom"/>
</dbReference>
<name>A0A164TUG9_DAUCS</name>
<evidence type="ECO:0008006" key="13">
    <source>
        <dbReference type="Google" id="ProtNLM"/>
    </source>
</evidence>
<dbReference type="NCBIfam" id="TIGR01557">
    <property type="entry name" value="myb_SHAQKYF"/>
    <property type="match status" value="1"/>
</dbReference>
<keyword evidence="7" id="KW-0539">Nucleus</keyword>
<evidence type="ECO:0000256" key="6">
    <source>
        <dbReference type="ARBA" id="ARBA00023163"/>
    </source>
</evidence>
<comment type="subcellular location">
    <subcellularLocation>
        <location evidence="1">Nucleus</location>
    </subcellularLocation>
</comment>
<dbReference type="InterPro" id="IPR006447">
    <property type="entry name" value="Myb_dom_plants"/>
</dbReference>
<dbReference type="GO" id="GO:0005634">
    <property type="term" value="C:nucleus"/>
    <property type="evidence" value="ECO:0007669"/>
    <property type="project" value="UniProtKB-SubCell"/>
</dbReference>
<feature type="region of interest" description="Disordered" evidence="9">
    <location>
        <begin position="350"/>
        <end position="400"/>
    </location>
</feature>
<proteinExistence type="predicted"/>
<evidence type="ECO:0000313" key="12">
    <source>
        <dbReference type="EMBL" id="KZM87986.1"/>
    </source>
</evidence>
<gene>
    <name evidence="12" type="ORF">DCAR_025087</name>
</gene>
<keyword evidence="6" id="KW-0804">Transcription</keyword>
<dbReference type="SMART" id="SM00448">
    <property type="entry name" value="REC"/>
    <property type="match status" value="1"/>
</dbReference>
<accession>A0A164TUG9</accession>
<evidence type="ECO:0000256" key="2">
    <source>
        <dbReference type="ARBA" id="ARBA00022553"/>
    </source>
</evidence>
<evidence type="ECO:0000256" key="3">
    <source>
        <dbReference type="ARBA" id="ARBA00023012"/>
    </source>
</evidence>
<dbReference type="InterPro" id="IPR009057">
    <property type="entry name" value="Homeodomain-like_sf"/>
</dbReference>
<dbReference type="CDD" id="cd17584">
    <property type="entry name" value="REC_typeB_ARR-like"/>
    <property type="match status" value="1"/>
</dbReference>
<protein>
    <recommendedName>
        <fullName evidence="13">Response regulatory domain-containing protein</fullName>
    </recommendedName>
</protein>
<dbReference type="InterPro" id="IPR011006">
    <property type="entry name" value="CheY-like_superfamily"/>
</dbReference>
<dbReference type="GO" id="GO:0009736">
    <property type="term" value="P:cytokinin-activated signaling pathway"/>
    <property type="evidence" value="ECO:0007669"/>
    <property type="project" value="InterPro"/>
</dbReference>
<dbReference type="AlphaFoldDB" id="A0A164TUG9"/>
<evidence type="ECO:0000256" key="4">
    <source>
        <dbReference type="ARBA" id="ARBA00023015"/>
    </source>
</evidence>